<evidence type="ECO:0000313" key="2">
    <source>
        <dbReference type="EMBL" id="MPC46778.1"/>
    </source>
</evidence>
<feature type="region of interest" description="Disordered" evidence="1">
    <location>
        <begin position="1"/>
        <end position="22"/>
    </location>
</feature>
<evidence type="ECO:0000313" key="3">
    <source>
        <dbReference type="Proteomes" id="UP000324222"/>
    </source>
</evidence>
<accession>A0A5B7FPE0</accession>
<name>A0A5B7FPE0_PORTR</name>
<evidence type="ECO:0000256" key="1">
    <source>
        <dbReference type="SAM" id="MobiDB-lite"/>
    </source>
</evidence>
<proteinExistence type="predicted"/>
<protein>
    <submittedName>
        <fullName evidence="2">Uncharacterized protein</fullName>
    </submittedName>
</protein>
<dbReference type="AlphaFoldDB" id="A0A5B7FPE0"/>
<keyword evidence="3" id="KW-1185">Reference proteome</keyword>
<reference evidence="2 3" key="1">
    <citation type="submission" date="2019-05" db="EMBL/GenBank/DDBJ databases">
        <title>Another draft genome of Portunus trituberculatus and its Hox gene families provides insights of decapod evolution.</title>
        <authorList>
            <person name="Jeong J.-H."/>
            <person name="Song I."/>
            <person name="Kim S."/>
            <person name="Choi T."/>
            <person name="Kim D."/>
            <person name="Ryu S."/>
            <person name="Kim W."/>
        </authorList>
    </citation>
    <scope>NUCLEOTIDE SEQUENCE [LARGE SCALE GENOMIC DNA]</scope>
    <source>
        <tissue evidence="2">Muscle</tissue>
    </source>
</reference>
<comment type="caution">
    <text evidence="2">The sequence shown here is derived from an EMBL/GenBank/DDBJ whole genome shotgun (WGS) entry which is preliminary data.</text>
</comment>
<organism evidence="2 3">
    <name type="scientific">Portunus trituberculatus</name>
    <name type="common">Swimming crab</name>
    <name type="synonym">Neptunus trituberculatus</name>
    <dbReference type="NCBI Taxonomy" id="210409"/>
    <lineage>
        <taxon>Eukaryota</taxon>
        <taxon>Metazoa</taxon>
        <taxon>Ecdysozoa</taxon>
        <taxon>Arthropoda</taxon>
        <taxon>Crustacea</taxon>
        <taxon>Multicrustacea</taxon>
        <taxon>Malacostraca</taxon>
        <taxon>Eumalacostraca</taxon>
        <taxon>Eucarida</taxon>
        <taxon>Decapoda</taxon>
        <taxon>Pleocyemata</taxon>
        <taxon>Brachyura</taxon>
        <taxon>Eubrachyura</taxon>
        <taxon>Portunoidea</taxon>
        <taxon>Portunidae</taxon>
        <taxon>Portuninae</taxon>
        <taxon>Portunus</taxon>
    </lineage>
</organism>
<gene>
    <name evidence="2" type="ORF">E2C01_040504</name>
</gene>
<dbReference type="Proteomes" id="UP000324222">
    <property type="component" value="Unassembled WGS sequence"/>
</dbReference>
<dbReference type="EMBL" id="VSRR010007375">
    <property type="protein sequence ID" value="MPC46778.1"/>
    <property type="molecule type" value="Genomic_DNA"/>
</dbReference>
<sequence length="94" mass="10324">MMACRTNRHVHDDPSPDASSKRSLTSSILFTFIFSCSFFSSAHVSGRCRGPRDPRCCCATSCPAHSTRDVSSLSVTRASNTTTRRTLIPSIARR</sequence>